<dbReference type="GO" id="GO:0009236">
    <property type="term" value="P:cobalamin biosynthetic process"/>
    <property type="evidence" value="ECO:0007669"/>
    <property type="project" value="UniProtKB-UniPathway"/>
</dbReference>
<comment type="caution">
    <text evidence="4">The sequence shown here is derived from an EMBL/GenBank/DDBJ whole genome shotgun (WGS) entry which is preliminary data.</text>
</comment>
<dbReference type="UniPathway" id="UPA00148"/>
<dbReference type="RefSeq" id="WP_111536450.1">
    <property type="nucleotide sequence ID" value="NZ_QKZL01000004.1"/>
</dbReference>
<name>A0A2W7P277_9RHOB</name>
<dbReference type="NCBIfam" id="NF005968">
    <property type="entry name" value="PRK08057.1-2"/>
    <property type="match status" value="1"/>
</dbReference>
<evidence type="ECO:0000313" key="4">
    <source>
        <dbReference type="EMBL" id="PZX17542.1"/>
    </source>
</evidence>
<sequence>MRLLLLAGTTEARQLAAAVSGQGGMQVVASLAGATRTPVSLGVPTRIGGFGGREGFTAYLKRERIGAVLDATHPFAAAMSHRTLDVCTEEGIPYAQVLRPAWRPAEGDTWTFLNNEADAARHVPPHATVFLATGRQSLPLFAPISDRTLFARRIDPPGEPFPFPHGGWVLGRPPFSVGAEEALFHRLGIDWLVVKNAGGSSSRAKLDAARNLGIPVAMIRRPLQPQGIRLETVAAALTWVRRLG</sequence>
<accession>A0A2W7P277</accession>
<dbReference type="PANTHER" id="PTHR36925">
    <property type="entry name" value="COBALT-PRECORRIN-6A REDUCTASE"/>
    <property type="match status" value="1"/>
</dbReference>
<organism evidence="4 5">
    <name type="scientific">Palleronia aestuarii</name>
    <dbReference type="NCBI Taxonomy" id="568105"/>
    <lineage>
        <taxon>Bacteria</taxon>
        <taxon>Pseudomonadati</taxon>
        <taxon>Pseudomonadota</taxon>
        <taxon>Alphaproteobacteria</taxon>
        <taxon>Rhodobacterales</taxon>
        <taxon>Roseobacteraceae</taxon>
        <taxon>Palleronia</taxon>
    </lineage>
</organism>
<keyword evidence="5" id="KW-1185">Reference proteome</keyword>
<dbReference type="InterPro" id="IPR003723">
    <property type="entry name" value="Precorrin-6x_reduct"/>
</dbReference>
<gene>
    <name evidence="4" type="ORF">LX81_01267</name>
</gene>
<dbReference type="PROSITE" id="PS51014">
    <property type="entry name" value="COBK_CBIJ"/>
    <property type="match status" value="1"/>
</dbReference>
<dbReference type="GO" id="GO:0016994">
    <property type="term" value="F:precorrin-6A reductase activity"/>
    <property type="evidence" value="ECO:0007669"/>
    <property type="project" value="InterPro"/>
</dbReference>
<evidence type="ECO:0000256" key="2">
    <source>
        <dbReference type="ARBA" id="ARBA00022573"/>
    </source>
</evidence>
<dbReference type="Pfam" id="PF02571">
    <property type="entry name" value="CbiJ"/>
    <property type="match status" value="1"/>
</dbReference>
<dbReference type="PANTHER" id="PTHR36925:SF1">
    <property type="entry name" value="COBALT-PRECORRIN-6A REDUCTASE"/>
    <property type="match status" value="1"/>
</dbReference>
<dbReference type="OrthoDB" id="5183775at2"/>
<keyword evidence="3" id="KW-0560">Oxidoreductase</keyword>
<comment type="pathway">
    <text evidence="1">Cofactor biosynthesis; adenosylcobalamin biosynthesis.</text>
</comment>
<proteinExistence type="predicted"/>
<keyword evidence="2" id="KW-0169">Cobalamin biosynthesis</keyword>
<dbReference type="EMBL" id="QKZL01000004">
    <property type="protein sequence ID" value="PZX17542.1"/>
    <property type="molecule type" value="Genomic_DNA"/>
</dbReference>
<dbReference type="Proteomes" id="UP000248916">
    <property type="component" value="Unassembled WGS sequence"/>
</dbReference>
<evidence type="ECO:0000256" key="3">
    <source>
        <dbReference type="ARBA" id="ARBA00023002"/>
    </source>
</evidence>
<evidence type="ECO:0000256" key="1">
    <source>
        <dbReference type="ARBA" id="ARBA00004953"/>
    </source>
</evidence>
<protein>
    <submittedName>
        <fullName evidence="4">Precorrin-6A/cobalt-precorrin-6A reductase</fullName>
    </submittedName>
</protein>
<evidence type="ECO:0000313" key="5">
    <source>
        <dbReference type="Proteomes" id="UP000248916"/>
    </source>
</evidence>
<dbReference type="AlphaFoldDB" id="A0A2W7P277"/>
<reference evidence="4 5" key="1">
    <citation type="submission" date="2018-06" db="EMBL/GenBank/DDBJ databases">
        <title>Genomic Encyclopedia of Archaeal and Bacterial Type Strains, Phase II (KMG-II): from individual species to whole genera.</title>
        <authorList>
            <person name="Goeker M."/>
        </authorList>
    </citation>
    <scope>NUCLEOTIDE SEQUENCE [LARGE SCALE GENOMIC DNA]</scope>
    <source>
        <strain evidence="4 5">DSM 22009</strain>
    </source>
</reference>